<evidence type="ECO:0000313" key="2">
    <source>
        <dbReference type="EMBL" id="MFC4528112.1"/>
    </source>
</evidence>
<keyword evidence="3" id="KW-1185">Reference proteome</keyword>
<name>A0ABV9C5I0_9GAMM</name>
<sequence length="78" mass="8755">MSTSERASPEHARHDDRKNVTHEAREAHNEMRMKRGKYLGIAVHAVAQSDVAVVRGKAKKEPGNAGLSFQLYRCSDYC</sequence>
<feature type="compositionally biased region" description="Basic and acidic residues" evidence="1">
    <location>
        <begin position="7"/>
        <end position="26"/>
    </location>
</feature>
<dbReference type="Proteomes" id="UP001595961">
    <property type="component" value="Unassembled WGS sequence"/>
</dbReference>
<protein>
    <submittedName>
        <fullName evidence="2">Uncharacterized protein</fullName>
    </submittedName>
</protein>
<gene>
    <name evidence="2" type="ORF">ACFO5W_15830</name>
</gene>
<feature type="region of interest" description="Disordered" evidence="1">
    <location>
        <begin position="1"/>
        <end position="26"/>
    </location>
</feature>
<comment type="caution">
    <text evidence="2">The sequence shown here is derived from an EMBL/GenBank/DDBJ whole genome shotgun (WGS) entry which is preliminary data.</text>
</comment>
<accession>A0ABV9C5I0</accession>
<organism evidence="2 3">
    <name type="scientific">Dyella halodurans</name>
    <dbReference type="NCBI Taxonomy" id="1920171"/>
    <lineage>
        <taxon>Bacteria</taxon>
        <taxon>Pseudomonadati</taxon>
        <taxon>Pseudomonadota</taxon>
        <taxon>Gammaproteobacteria</taxon>
        <taxon>Lysobacterales</taxon>
        <taxon>Rhodanobacteraceae</taxon>
        <taxon>Dyella</taxon>
    </lineage>
</organism>
<evidence type="ECO:0000256" key="1">
    <source>
        <dbReference type="SAM" id="MobiDB-lite"/>
    </source>
</evidence>
<proteinExistence type="predicted"/>
<dbReference type="EMBL" id="JBHSGA010000018">
    <property type="protein sequence ID" value="MFC4528112.1"/>
    <property type="molecule type" value="Genomic_DNA"/>
</dbReference>
<reference evidence="3" key="1">
    <citation type="journal article" date="2019" name="Int. J. Syst. Evol. Microbiol.">
        <title>The Global Catalogue of Microorganisms (GCM) 10K type strain sequencing project: providing services to taxonomists for standard genome sequencing and annotation.</title>
        <authorList>
            <consortium name="The Broad Institute Genomics Platform"/>
            <consortium name="The Broad Institute Genome Sequencing Center for Infectious Disease"/>
            <person name="Wu L."/>
            <person name="Ma J."/>
        </authorList>
    </citation>
    <scope>NUCLEOTIDE SEQUENCE [LARGE SCALE GENOMIC DNA]</scope>
    <source>
        <strain evidence="3">CCM 4481</strain>
    </source>
</reference>
<dbReference type="RefSeq" id="WP_266148558.1">
    <property type="nucleotide sequence ID" value="NZ_CP064028.1"/>
</dbReference>
<evidence type="ECO:0000313" key="3">
    <source>
        <dbReference type="Proteomes" id="UP001595961"/>
    </source>
</evidence>